<dbReference type="InterPro" id="IPR036271">
    <property type="entry name" value="Tet_transcr_reg_TetR-rel_C_sf"/>
</dbReference>
<sequence length="107" mass="11215">MPRLIIASVMPVTAHQGRLAPSATVEARDDGKLLERLGRAVAEGDLPANADPGTLASYGTTVLHGLSIQARDGCTREQAHAVIGGAMLGWDELVRCAEQAARGDRDV</sequence>
<keyword evidence="2" id="KW-1185">Reference proteome</keyword>
<organism evidence="1 2">
    <name type="scientific">Prauserella salsuginis</name>
    <dbReference type="NCBI Taxonomy" id="387889"/>
    <lineage>
        <taxon>Bacteria</taxon>
        <taxon>Bacillati</taxon>
        <taxon>Actinomycetota</taxon>
        <taxon>Actinomycetes</taxon>
        <taxon>Pseudonocardiales</taxon>
        <taxon>Pseudonocardiaceae</taxon>
        <taxon>Prauserella</taxon>
        <taxon>Prauserella salsuginis group</taxon>
    </lineage>
</organism>
<dbReference type="EMBL" id="JBHXCV010000018">
    <property type="protein sequence ID" value="MFD6796236.1"/>
    <property type="molecule type" value="Genomic_DNA"/>
</dbReference>
<reference evidence="1 2" key="1">
    <citation type="submission" date="2024-09" db="EMBL/GenBank/DDBJ databases">
        <title>The Natural Products Discovery Center: Release of the First 8490 Sequenced Strains for Exploring Actinobacteria Biosynthetic Diversity.</title>
        <authorList>
            <person name="Kalkreuter E."/>
            <person name="Kautsar S.A."/>
            <person name="Yang D."/>
            <person name="Bader C.D."/>
            <person name="Teijaro C.N."/>
            <person name="Fluegel L."/>
            <person name="Davis C.M."/>
            <person name="Simpson J.R."/>
            <person name="Lauterbach L."/>
            <person name="Steele A.D."/>
            <person name="Gui C."/>
            <person name="Meng S."/>
            <person name="Li G."/>
            <person name="Viehrig K."/>
            <person name="Ye F."/>
            <person name="Su P."/>
            <person name="Kiefer A.F."/>
            <person name="Nichols A."/>
            <person name="Cepeda A.J."/>
            <person name="Yan W."/>
            <person name="Fan B."/>
            <person name="Jiang Y."/>
            <person name="Adhikari A."/>
            <person name="Zheng C.-J."/>
            <person name="Schuster L."/>
            <person name="Cowan T.M."/>
            <person name="Smanski M.J."/>
            <person name="Chevrette M.G."/>
            <person name="De Carvalho L.P.S."/>
            <person name="Shen B."/>
        </authorList>
    </citation>
    <scope>NUCLEOTIDE SEQUENCE [LARGE SCALE GENOMIC DNA]</scope>
    <source>
        <strain evidence="1 2">NPDC060353</strain>
    </source>
</reference>
<protein>
    <recommendedName>
        <fullName evidence="3">Tetracyclin repressor-like C-terminal domain-containing protein</fullName>
    </recommendedName>
</protein>
<gene>
    <name evidence="1" type="ORF">ACFWGY_23170</name>
</gene>
<dbReference type="SUPFAM" id="SSF48498">
    <property type="entry name" value="Tetracyclin repressor-like, C-terminal domain"/>
    <property type="match status" value="1"/>
</dbReference>
<evidence type="ECO:0000313" key="2">
    <source>
        <dbReference type="Proteomes" id="UP001598673"/>
    </source>
</evidence>
<accession>A0ABW6GAL2</accession>
<name>A0ABW6GAL2_9PSEU</name>
<comment type="caution">
    <text evidence="1">The sequence shown here is derived from an EMBL/GenBank/DDBJ whole genome shotgun (WGS) entry which is preliminary data.</text>
</comment>
<proteinExistence type="predicted"/>
<evidence type="ECO:0008006" key="3">
    <source>
        <dbReference type="Google" id="ProtNLM"/>
    </source>
</evidence>
<dbReference type="Proteomes" id="UP001598673">
    <property type="component" value="Unassembled WGS sequence"/>
</dbReference>
<dbReference type="Gene3D" id="1.10.357.10">
    <property type="entry name" value="Tetracycline Repressor, domain 2"/>
    <property type="match status" value="1"/>
</dbReference>
<evidence type="ECO:0000313" key="1">
    <source>
        <dbReference type="EMBL" id="MFD6796236.1"/>
    </source>
</evidence>
<dbReference type="RefSeq" id="WP_258938467.1">
    <property type="nucleotide sequence ID" value="NZ_JANBBF010000016.1"/>
</dbReference>